<dbReference type="PANTHER" id="PTHR34665">
    <property type="entry name" value="DUF3741 DOMAIN-CONTAINING PROTEIN"/>
    <property type="match status" value="1"/>
</dbReference>
<name>A0A835VK18_VANPL</name>
<feature type="region of interest" description="Disordered" evidence="1">
    <location>
        <begin position="99"/>
        <end position="123"/>
    </location>
</feature>
<protein>
    <submittedName>
        <fullName evidence="2">Uncharacterized protein</fullName>
    </submittedName>
</protein>
<proteinExistence type="predicted"/>
<accession>A0A835VK18</accession>
<feature type="compositionally biased region" description="Polar residues" evidence="1">
    <location>
        <begin position="102"/>
        <end position="117"/>
    </location>
</feature>
<comment type="caution">
    <text evidence="2">The sequence shown here is derived from an EMBL/GenBank/DDBJ whole genome shotgun (WGS) entry which is preliminary data.</text>
</comment>
<dbReference type="Proteomes" id="UP000636800">
    <property type="component" value="Chromosome 1"/>
</dbReference>
<evidence type="ECO:0000313" key="3">
    <source>
        <dbReference type="Proteomes" id="UP000636800"/>
    </source>
</evidence>
<dbReference type="EMBL" id="JADCNL010000001">
    <property type="protein sequence ID" value="KAG0499915.1"/>
    <property type="molecule type" value="Genomic_DNA"/>
</dbReference>
<reference evidence="2 3" key="1">
    <citation type="journal article" date="2020" name="Nat. Food">
        <title>A phased Vanilla planifolia genome enables genetic improvement of flavour and production.</title>
        <authorList>
            <person name="Hasing T."/>
            <person name="Tang H."/>
            <person name="Brym M."/>
            <person name="Khazi F."/>
            <person name="Huang T."/>
            <person name="Chambers A.H."/>
        </authorList>
    </citation>
    <scope>NUCLEOTIDE SEQUENCE [LARGE SCALE GENOMIC DNA]</scope>
    <source>
        <tissue evidence="2">Leaf</tissue>
    </source>
</reference>
<dbReference type="OrthoDB" id="10264306at2759"/>
<dbReference type="AlphaFoldDB" id="A0A835VK18"/>
<organism evidence="2 3">
    <name type="scientific">Vanilla planifolia</name>
    <name type="common">Vanilla</name>
    <dbReference type="NCBI Taxonomy" id="51239"/>
    <lineage>
        <taxon>Eukaryota</taxon>
        <taxon>Viridiplantae</taxon>
        <taxon>Streptophyta</taxon>
        <taxon>Embryophyta</taxon>
        <taxon>Tracheophyta</taxon>
        <taxon>Spermatophyta</taxon>
        <taxon>Magnoliopsida</taxon>
        <taxon>Liliopsida</taxon>
        <taxon>Asparagales</taxon>
        <taxon>Orchidaceae</taxon>
        <taxon>Vanilloideae</taxon>
        <taxon>Vanilleae</taxon>
        <taxon>Vanilla</taxon>
    </lineage>
</organism>
<dbReference type="PANTHER" id="PTHR34665:SF1">
    <property type="entry name" value="OS02G0595200 PROTEIN"/>
    <property type="match status" value="1"/>
</dbReference>
<evidence type="ECO:0000313" key="2">
    <source>
        <dbReference type="EMBL" id="KAG0499915.1"/>
    </source>
</evidence>
<sequence>MKKADVGARHQNLELQKAAAQAWLAHPNNSKPAKEFDAQRTVRAALHRPSRFKVEAAGATNAAPVSSYWDFKRSLCDSYEIVAIAKKLERCSLDLHEPLPSPWTTTVGRPRRLNNSVARVEEE</sequence>
<keyword evidence="3" id="KW-1185">Reference proteome</keyword>
<gene>
    <name evidence="2" type="ORF">HPP92_004606</name>
</gene>
<evidence type="ECO:0000256" key="1">
    <source>
        <dbReference type="SAM" id="MobiDB-lite"/>
    </source>
</evidence>